<dbReference type="Proteomes" id="UP000230002">
    <property type="component" value="Unassembled WGS sequence"/>
</dbReference>
<gene>
    <name evidence="1" type="ORF">GSI_07823</name>
</gene>
<accession>A0A2G8S810</accession>
<keyword evidence="2" id="KW-1185">Reference proteome</keyword>
<name>A0A2G8S810_9APHY</name>
<dbReference type="STRING" id="1077348.A0A2G8S810"/>
<evidence type="ECO:0000313" key="1">
    <source>
        <dbReference type="EMBL" id="PIL29913.1"/>
    </source>
</evidence>
<dbReference type="AlphaFoldDB" id="A0A2G8S810"/>
<dbReference type="EMBL" id="AYKW01000017">
    <property type="protein sequence ID" value="PIL29913.1"/>
    <property type="molecule type" value="Genomic_DNA"/>
</dbReference>
<dbReference type="InterPro" id="IPR032675">
    <property type="entry name" value="LRR_dom_sf"/>
</dbReference>
<reference evidence="1 2" key="1">
    <citation type="journal article" date="2015" name="Sci. Rep.">
        <title>Chromosome-level genome map provides insights into diverse defense mechanisms in the medicinal fungus Ganoderma sinense.</title>
        <authorList>
            <person name="Zhu Y."/>
            <person name="Xu J."/>
            <person name="Sun C."/>
            <person name="Zhou S."/>
            <person name="Xu H."/>
            <person name="Nelson D.R."/>
            <person name="Qian J."/>
            <person name="Song J."/>
            <person name="Luo H."/>
            <person name="Xiang L."/>
            <person name="Li Y."/>
            <person name="Xu Z."/>
            <person name="Ji A."/>
            <person name="Wang L."/>
            <person name="Lu S."/>
            <person name="Hayward A."/>
            <person name="Sun W."/>
            <person name="Li X."/>
            <person name="Schwartz D.C."/>
            <person name="Wang Y."/>
            <person name="Chen S."/>
        </authorList>
    </citation>
    <scope>NUCLEOTIDE SEQUENCE [LARGE SCALE GENOMIC DNA]</scope>
    <source>
        <strain evidence="1 2">ZZ0214-1</strain>
    </source>
</reference>
<proteinExistence type="predicted"/>
<dbReference type="Gene3D" id="3.80.10.10">
    <property type="entry name" value="Ribonuclease Inhibitor"/>
    <property type="match status" value="1"/>
</dbReference>
<protein>
    <submittedName>
        <fullName evidence="1">Uncharacterized protein</fullName>
    </submittedName>
</protein>
<comment type="caution">
    <text evidence="1">The sequence shown here is derived from an EMBL/GenBank/DDBJ whole genome shotgun (WGS) entry which is preliminary data.</text>
</comment>
<organism evidence="1 2">
    <name type="scientific">Ganoderma sinense ZZ0214-1</name>
    <dbReference type="NCBI Taxonomy" id="1077348"/>
    <lineage>
        <taxon>Eukaryota</taxon>
        <taxon>Fungi</taxon>
        <taxon>Dikarya</taxon>
        <taxon>Basidiomycota</taxon>
        <taxon>Agaricomycotina</taxon>
        <taxon>Agaricomycetes</taxon>
        <taxon>Polyporales</taxon>
        <taxon>Polyporaceae</taxon>
        <taxon>Ganoderma</taxon>
    </lineage>
</organism>
<dbReference type="SUPFAM" id="SSF52047">
    <property type="entry name" value="RNI-like"/>
    <property type="match status" value="1"/>
</dbReference>
<sequence length="554" mass="61991">MNDRKPLLNLPVEILARIMEYIPGPMDYDLYEGTSFKPFWDHTISDSLMLIPITHTCRQLREIALSTPLLWSTVIASPPEEIPSEQEFVEELMSRNGDVPLRVLLSPSRQFTKLVDSFYPIHARRIEELHLCDVGHRHMKYLESLLSHESPLLRAYSFDGRAGSLSKWHTHALPLPPNSPSVLRDLYINEVPLLPELPLPSLTHLALCNINLPGLHGKIARVVRSCPNLIALALSNDVRLDDLDQDPEPAYLPHLRRLTLNNADSHSLNFYLNLVPPADHPIAFQVLNYKLDLWSTPSGPSLAGTLKDPIRTLAFASHRVNSDFTVSVTAIASATRAFHIVSELAHSRRASIKQWLDRLIDAPSLTFWAVREVWVTHGDVRWGVHAETVAAAIAGLRFLDTLVLVYRRSRQAQTVVGGMEPDLALCPNAEDRAFNSPLLKTVRIVCYSHGDGGRVGGEADKGSSGFVLQVLTFVGMLEQLRAGAKYRYLDRIVLQTDRSIMPIPEQVEKLREYVKEVVVETVDERPAVPLPDTCHEPRAGPGGDFRKTVAGALW</sequence>
<dbReference type="OrthoDB" id="2743765at2759"/>
<evidence type="ECO:0000313" key="2">
    <source>
        <dbReference type="Proteomes" id="UP000230002"/>
    </source>
</evidence>